<dbReference type="GO" id="GO:0047134">
    <property type="term" value="F:protein-disulfide reductase [NAD(P)H] activity"/>
    <property type="evidence" value="ECO:0007669"/>
    <property type="project" value="TreeGrafter"/>
</dbReference>
<evidence type="ECO:0000256" key="4">
    <source>
        <dbReference type="ARBA" id="ARBA00022490"/>
    </source>
</evidence>
<gene>
    <name evidence="12" type="primary">whiB</name>
    <name evidence="14" type="ORF">FHX42_001839</name>
</gene>
<feature type="binding site" evidence="12">
    <location>
        <position position="62"/>
    </location>
    <ligand>
        <name>[4Fe-4S] cluster</name>
        <dbReference type="ChEBI" id="CHEBI:49883"/>
    </ligand>
</feature>
<dbReference type="RefSeq" id="WP_182543768.1">
    <property type="nucleotide sequence ID" value="NZ_JACGWZ010000002.1"/>
</dbReference>
<sequence length="97" mass="11382">MTETRRLPGTVTEQWDWQLRAACRDYDDNLFFHPEHERGQARERRAQEAKEICARCPVQRNCLLHALNVDEPYGVWGGYTPHERRQLQGAVDEFAAL</sequence>
<evidence type="ECO:0000313" key="14">
    <source>
        <dbReference type="EMBL" id="MBA8824492.1"/>
    </source>
</evidence>
<name>A0A839DR80_9PSEU</name>
<dbReference type="EMBL" id="JACGWZ010000002">
    <property type="protein sequence ID" value="MBA8824492.1"/>
    <property type="molecule type" value="Genomic_DNA"/>
</dbReference>
<dbReference type="GO" id="GO:0005737">
    <property type="term" value="C:cytoplasm"/>
    <property type="evidence" value="ECO:0007669"/>
    <property type="project" value="UniProtKB-SubCell"/>
</dbReference>
<keyword evidence="10 12" id="KW-1015">Disulfide bond</keyword>
<keyword evidence="5 12" id="KW-0479">Metal-binding</keyword>
<dbReference type="GO" id="GO:0046872">
    <property type="term" value="F:metal ion binding"/>
    <property type="evidence" value="ECO:0007669"/>
    <property type="project" value="UniProtKB-KW"/>
</dbReference>
<comment type="subcellular location">
    <subcellularLocation>
        <location evidence="1 12">Cytoplasm</location>
    </subcellularLocation>
</comment>
<organism evidence="14 15">
    <name type="scientific">Halosaccharopolyspora lacisalsi</name>
    <dbReference type="NCBI Taxonomy" id="1000566"/>
    <lineage>
        <taxon>Bacteria</taxon>
        <taxon>Bacillati</taxon>
        <taxon>Actinomycetota</taxon>
        <taxon>Actinomycetes</taxon>
        <taxon>Pseudonocardiales</taxon>
        <taxon>Pseudonocardiaceae</taxon>
        <taxon>Halosaccharopolyspora</taxon>
    </lineage>
</organism>
<evidence type="ECO:0000256" key="8">
    <source>
        <dbReference type="ARBA" id="ARBA00023015"/>
    </source>
</evidence>
<feature type="binding site" evidence="12">
    <location>
        <position position="23"/>
    </location>
    <ligand>
        <name>[4Fe-4S] cluster</name>
        <dbReference type="ChEBI" id="CHEBI:49883"/>
    </ligand>
</feature>
<dbReference type="PROSITE" id="PS51674">
    <property type="entry name" value="4FE4S_WBL"/>
    <property type="match status" value="1"/>
</dbReference>
<accession>A0A839DR80</accession>
<evidence type="ECO:0000313" key="15">
    <source>
        <dbReference type="Proteomes" id="UP000569329"/>
    </source>
</evidence>
<evidence type="ECO:0000256" key="3">
    <source>
        <dbReference type="ARBA" id="ARBA00022485"/>
    </source>
</evidence>
<keyword evidence="6 12" id="KW-0408">Iron</keyword>
<keyword evidence="11 12" id="KW-0804">Transcription</keyword>
<comment type="PTM">
    <text evidence="12">Upon Fe-S cluster removal intramolecular disulfide bonds are formed.</text>
</comment>
<evidence type="ECO:0000256" key="12">
    <source>
        <dbReference type="HAMAP-Rule" id="MF_01479"/>
    </source>
</evidence>
<feature type="domain" description="4Fe-4S Wbl-type" evidence="13">
    <location>
        <begin position="22"/>
        <end position="86"/>
    </location>
</feature>
<comment type="similarity">
    <text evidence="2 12">Belongs to the WhiB family.</text>
</comment>
<comment type="function">
    <text evidence="12">Acts as a transcriptional regulator. Probably redox-responsive. The apo- but not holo-form probably binds DNA.</text>
</comment>
<evidence type="ECO:0000259" key="13">
    <source>
        <dbReference type="PROSITE" id="PS51674"/>
    </source>
</evidence>
<reference evidence="14 15" key="1">
    <citation type="submission" date="2020-07" db="EMBL/GenBank/DDBJ databases">
        <title>Sequencing the genomes of 1000 actinobacteria strains.</title>
        <authorList>
            <person name="Klenk H.-P."/>
        </authorList>
    </citation>
    <scope>NUCLEOTIDE SEQUENCE [LARGE SCALE GENOMIC DNA]</scope>
    <source>
        <strain evidence="14 15">DSM 45975</strain>
    </source>
</reference>
<evidence type="ECO:0000256" key="9">
    <source>
        <dbReference type="ARBA" id="ARBA00023125"/>
    </source>
</evidence>
<comment type="cofactor">
    <cofactor evidence="12">
        <name>[4Fe-4S] cluster</name>
        <dbReference type="ChEBI" id="CHEBI:49883"/>
    </cofactor>
    <text evidence="12">Binds 1 [4Fe-4S] cluster per subunit. Following nitrosylation of the [4Fe-4S] cluster binds 1 [4Fe-8(NO)] cluster per subunit.</text>
</comment>
<dbReference type="AlphaFoldDB" id="A0A839DR80"/>
<feature type="binding site" evidence="12">
    <location>
        <position position="56"/>
    </location>
    <ligand>
        <name>[4Fe-4S] cluster</name>
        <dbReference type="ChEBI" id="CHEBI:49883"/>
    </ligand>
</feature>
<dbReference type="HAMAP" id="MF_01479">
    <property type="entry name" value="WhiB"/>
    <property type="match status" value="1"/>
</dbReference>
<dbReference type="PANTHER" id="PTHR38839">
    <property type="entry name" value="TRANSCRIPTIONAL REGULATOR WHID-RELATED"/>
    <property type="match status" value="1"/>
</dbReference>
<evidence type="ECO:0000256" key="10">
    <source>
        <dbReference type="ARBA" id="ARBA00023157"/>
    </source>
</evidence>
<comment type="caution">
    <text evidence="14">The sequence shown here is derived from an EMBL/GenBank/DDBJ whole genome shotgun (WGS) entry which is preliminary data.</text>
</comment>
<dbReference type="GO" id="GO:0051539">
    <property type="term" value="F:4 iron, 4 sulfur cluster binding"/>
    <property type="evidence" value="ECO:0007669"/>
    <property type="project" value="UniProtKB-UniRule"/>
</dbReference>
<keyword evidence="8 12" id="KW-0805">Transcription regulation</keyword>
<dbReference type="InterPro" id="IPR003482">
    <property type="entry name" value="Whib"/>
</dbReference>
<dbReference type="GO" id="GO:0035731">
    <property type="term" value="F:dinitrosyl-iron complex binding"/>
    <property type="evidence" value="ECO:0007669"/>
    <property type="project" value="UniProtKB-UniRule"/>
</dbReference>
<evidence type="ECO:0000256" key="11">
    <source>
        <dbReference type="ARBA" id="ARBA00023163"/>
    </source>
</evidence>
<evidence type="ECO:0000256" key="7">
    <source>
        <dbReference type="ARBA" id="ARBA00023014"/>
    </source>
</evidence>
<keyword evidence="4 12" id="KW-0963">Cytoplasm</keyword>
<keyword evidence="15" id="KW-1185">Reference proteome</keyword>
<dbReference type="InterPro" id="IPR034768">
    <property type="entry name" value="4FE4S_WBL"/>
</dbReference>
<keyword evidence="3 12" id="KW-0004">4Fe-4S</keyword>
<dbReference type="GO" id="GO:0045892">
    <property type="term" value="P:negative regulation of DNA-templated transcription"/>
    <property type="evidence" value="ECO:0007669"/>
    <property type="project" value="TreeGrafter"/>
</dbReference>
<feature type="binding site" evidence="12">
    <location>
        <position position="53"/>
    </location>
    <ligand>
        <name>[4Fe-4S] cluster</name>
        <dbReference type="ChEBI" id="CHEBI:49883"/>
    </ligand>
</feature>
<protein>
    <recommendedName>
        <fullName evidence="12">Transcriptional regulator WhiB</fullName>
    </recommendedName>
</protein>
<evidence type="ECO:0000256" key="5">
    <source>
        <dbReference type="ARBA" id="ARBA00022723"/>
    </source>
</evidence>
<dbReference type="Proteomes" id="UP000569329">
    <property type="component" value="Unassembled WGS sequence"/>
</dbReference>
<dbReference type="GO" id="GO:0045454">
    <property type="term" value="P:cell redox homeostasis"/>
    <property type="evidence" value="ECO:0007669"/>
    <property type="project" value="TreeGrafter"/>
</dbReference>
<keyword evidence="7 12" id="KW-0411">Iron-sulfur</keyword>
<comment type="PTM">
    <text evidence="12">The Fe-S cluster can be nitrosylated by nitric oxide (NO).</text>
</comment>
<proteinExistence type="inferred from homology"/>
<evidence type="ECO:0000256" key="1">
    <source>
        <dbReference type="ARBA" id="ARBA00004496"/>
    </source>
</evidence>
<dbReference type="Pfam" id="PF02467">
    <property type="entry name" value="Whib"/>
    <property type="match status" value="1"/>
</dbReference>
<dbReference type="PANTHER" id="PTHR38839:SF5">
    <property type="entry name" value="TRANSCRIPTIONAL REGULATOR WHID"/>
    <property type="match status" value="1"/>
</dbReference>
<evidence type="ECO:0000256" key="6">
    <source>
        <dbReference type="ARBA" id="ARBA00023004"/>
    </source>
</evidence>
<dbReference type="GO" id="GO:0003677">
    <property type="term" value="F:DNA binding"/>
    <property type="evidence" value="ECO:0007669"/>
    <property type="project" value="UniProtKB-UniRule"/>
</dbReference>
<keyword evidence="9 12" id="KW-0238">DNA-binding</keyword>
<evidence type="ECO:0000256" key="2">
    <source>
        <dbReference type="ARBA" id="ARBA00006597"/>
    </source>
</evidence>